<feature type="chain" id="PRO_5031543273" description="C-type lectin domain-containing protein" evidence="2">
    <location>
        <begin position="19"/>
        <end position="368"/>
    </location>
</feature>
<dbReference type="InParanoid" id="A0A7R8Z1N3"/>
<feature type="region of interest" description="Disordered" evidence="1">
    <location>
        <begin position="98"/>
        <end position="135"/>
    </location>
</feature>
<dbReference type="InterPro" id="IPR050828">
    <property type="entry name" value="C-type_lectin/matrix_domain"/>
</dbReference>
<dbReference type="PROSITE" id="PS50041">
    <property type="entry name" value="C_TYPE_LECTIN_2"/>
    <property type="match status" value="1"/>
</dbReference>
<dbReference type="PANTHER" id="PTHR45710">
    <property type="entry name" value="C-TYPE LECTIN DOMAIN-CONTAINING PROTEIN 180"/>
    <property type="match status" value="1"/>
</dbReference>
<feature type="domain" description="C-type lectin" evidence="3">
    <location>
        <begin position="203"/>
        <end position="346"/>
    </location>
</feature>
<dbReference type="InterPro" id="IPR016187">
    <property type="entry name" value="CTDL_fold"/>
</dbReference>
<feature type="compositionally biased region" description="Polar residues" evidence="1">
    <location>
        <begin position="126"/>
        <end position="135"/>
    </location>
</feature>
<dbReference type="Gene3D" id="3.10.100.10">
    <property type="entry name" value="Mannose-Binding Protein A, subunit A"/>
    <property type="match status" value="1"/>
</dbReference>
<organism evidence="4 5">
    <name type="scientific">Hermetia illucens</name>
    <name type="common">Black soldier fly</name>
    <dbReference type="NCBI Taxonomy" id="343691"/>
    <lineage>
        <taxon>Eukaryota</taxon>
        <taxon>Metazoa</taxon>
        <taxon>Ecdysozoa</taxon>
        <taxon>Arthropoda</taxon>
        <taxon>Hexapoda</taxon>
        <taxon>Insecta</taxon>
        <taxon>Pterygota</taxon>
        <taxon>Neoptera</taxon>
        <taxon>Endopterygota</taxon>
        <taxon>Diptera</taxon>
        <taxon>Brachycera</taxon>
        <taxon>Stratiomyomorpha</taxon>
        <taxon>Stratiomyidae</taxon>
        <taxon>Hermetiinae</taxon>
        <taxon>Hermetia</taxon>
    </lineage>
</organism>
<gene>
    <name evidence="4" type="ORF">HERILL_LOCUS14518</name>
</gene>
<dbReference type="InterPro" id="IPR001304">
    <property type="entry name" value="C-type_lectin-like"/>
</dbReference>
<evidence type="ECO:0000256" key="1">
    <source>
        <dbReference type="SAM" id="MobiDB-lite"/>
    </source>
</evidence>
<dbReference type="OMA" id="HQYIPAS"/>
<dbReference type="CDD" id="cd00037">
    <property type="entry name" value="CLECT"/>
    <property type="match status" value="1"/>
</dbReference>
<evidence type="ECO:0000313" key="5">
    <source>
        <dbReference type="Proteomes" id="UP000594454"/>
    </source>
</evidence>
<accession>A0A7R8Z1N3</accession>
<dbReference type="PANTHER" id="PTHR45710:SF26">
    <property type="entry name" value="RH26557P"/>
    <property type="match status" value="1"/>
</dbReference>
<dbReference type="Pfam" id="PF00059">
    <property type="entry name" value="Lectin_C"/>
    <property type="match status" value="1"/>
</dbReference>
<dbReference type="InterPro" id="IPR016186">
    <property type="entry name" value="C-type_lectin-like/link_sf"/>
</dbReference>
<proteinExistence type="predicted"/>
<name>A0A7R8Z1N3_HERIL</name>
<feature type="signal peptide" evidence="2">
    <location>
        <begin position="1"/>
        <end position="18"/>
    </location>
</feature>
<dbReference type="EMBL" id="LR899014">
    <property type="protein sequence ID" value="CAD7092133.1"/>
    <property type="molecule type" value="Genomic_DNA"/>
</dbReference>
<dbReference type="SUPFAM" id="SSF56436">
    <property type="entry name" value="C-type lectin-like"/>
    <property type="match status" value="1"/>
</dbReference>
<reference evidence="4 5" key="1">
    <citation type="submission" date="2020-11" db="EMBL/GenBank/DDBJ databases">
        <authorList>
            <person name="Wallbank WR R."/>
            <person name="Pardo Diaz C."/>
            <person name="Kozak K."/>
            <person name="Martin S."/>
            <person name="Jiggins C."/>
            <person name="Moest M."/>
            <person name="Warren A I."/>
            <person name="Generalovic N T."/>
            <person name="Byers J.R.P. K."/>
            <person name="Montejo-Kovacevich G."/>
            <person name="Yen C E."/>
        </authorList>
    </citation>
    <scope>NUCLEOTIDE SEQUENCE [LARGE SCALE GENOMIC DNA]</scope>
</reference>
<keyword evidence="2" id="KW-0732">Signal</keyword>
<sequence length="368" mass="42402">MKLFSFAVFFVFYGVCYGHFVANETRSRGRKKLIHNSPTSWTDPYDDDGIWFKLLEDYATGSKSSREGRVMPPPHRYIPTSGFYITKRIGEAMELEPHRRPPGKVISPILPPPPPLQQSQPQQPSTIHSNYPTRQNFLPNHQLREVSETDLYLLGAIEKLVYRVDYMEHRLRRTEQLVYYLMEGNKQKEDAVANPCAKNFTKVGDTCYHISGDRQVNWKSANTLCKSMNAHLAEFVDLTENEEMVAYLLNHPDHRCKDFWLGGLNPGLLWIWSNSAKPVNPNTNLTSIVSAADNSTTTNEIDDKITNNTVEIKGSGRCLRLSYNPAKHTYFYYGQECTSRHHFLCEAENKTLENKIKKLTRELDLDMF</sequence>
<keyword evidence="5" id="KW-1185">Reference proteome</keyword>
<dbReference type="FunCoup" id="A0A7R8Z1N3">
    <property type="interactions" value="1"/>
</dbReference>
<dbReference type="AlphaFoldDB" id="A0A7R8Z1N3"/>
<dbReference type="Proteomes" id="UP000594454">
    <property type="component" value="Chromosome 6"/>
</dbReference>
<evidence type="ECO:0000256" key="2">
    <source>
        <dbReference type="SAM" id="SignalP"/>
    </source>
</evidence>
<dbReference type="SMART" id="SM00034">
    <property type="entry name" value="CLECT"/>
    <property type="match status" value="1"/>
</dbReference>
<protein>
    <recommendedName>
        <fullName evidence="3">C-type lectin domain-containing protein</fullName>
    </recommendedName>
</protein>
<dbReference type="OrthoDB" id="2142683at2759"/>
<evidence type="ECO:0000313" key="4">
    <source>
        <dbReference type="EMBL" id="CAD7092133.1"/>
    </source>
</evidence>
<evidence type="ECO:0000259" key="3">
    <source>
        <dbReference type="PROSITE" id="PS50041"/>
    </source>
</evidence>